<comment type="pathway">
    <text evidence="2">Cofactor biosynthesis; molybdopterin biosynthesis.</text>
</comment>
<gene>
    <name evidence="7" type="ORF">THRCLA_20103</name>
</gene>
<evidence type="ECO:0000313" key="8">
    <source>
        <dbReference type="Proteomes" id="UP000243217"/>
    </source>
</evidence>
<evidence type="ECO:0000256" key="2">
    <source>
        <dbReference type="ARBA" id="ARBA00005046"/>
    </source>
</evidence>
<sequence>MISRTKVIQRVLVRRNHGLTHVSKDNQPRMVDVSGKNVTKRTATARSIVRLPPNVLSALQQNDELLSKKGPVLSTATIAGVMGAKRTSDLIPFCHPLPIENCQVSLKIHDDSTIHVLCNVSVTGRTGVEMEALTGASIAALCIYDMCKALSHDIVIQDTRLLEKTGGKADFKR</sequence>
<evidence type="ECO:0000256" key="1">
    <source>
        <dbReference type="ARBA" id="ARBA00001637"/>
    </source>
</evidence>
<name>A0A1W0AC78_9STRA</name>
<keyword evidence="4" id="KW-0501">Molybdenum cofactor biosynthesis</keyword>
<dbReference type="GO" id="GO:0006777">
    <property type="term" value="P:Mo-molybdopterin cofactor biosynthetic process"/>
    <property type="evidence" value="ECO:0007669"/>
    <property type="project" value="UniProtKB-KW"/>
</dbReference>
<dbReference type="Pfam" id="PF01967">
    <property type="entry name" value="MoaC"/>
    <property type="match status" value="1"/>
</dbReference>
<dbReference type="CDD" id="cd01420">
    <property type="entry name" value="MoaC_PE"/>
    <property type="match status" value="1"/>
</dbReference>
<keyword evidence="5" id="KW-0456">Lyase</keyword>
<dbReference type="EMBL" id="JNBS01000223">
    <property type="protein sequence ID" value="OQS07630.1"/>
    <property type="molecule type" value="Genomic_DNA"/>
</dbReference>
<keyword evidence="8" id="KW-1185">Reference proteome</keyword>
<organism evidence="7 8">
    <name type="scientific">Thraustotheca clavata</name>
    <dbReference type="NCBI Taxonomy" id="74557"/>
    <lineage>
        <taxon>Eukaryota</taxon>
        <taxon>Sar</taxon>
        <taxon>Stramenopiles</taxon>
        <taxon>Oomycota</taxon>
        <taxon>Saprolegniomycetes</taxon>
        <taxon>Saprolegniales</taxon>
        <taxon>Achlyaceae</taxon>
        <taxon>Thraustotheca</taxon>
    </lineage>
</organism>
<dbReference type="InterPro" id="IPR036522">
    <property type="entry name" value="MoaC_sf"/>
</dbReference>
<comment type="catalytic activity">
    <reaction evidence="1">
        <text>(8S)-3',8-cyclo-7,8-dihydroguanosine 5'-triphosphate = cyclic pyranopterin phosphate + diphosphate</text>
        <dbReference type="Rhea" id="RHEA:49580"/>
        <dbReference type="ChEBI" id="CHEBI:33019"/>
        <dbReference type="ChEBI" id="CHEBI:59648"/>
        <dbReference type="ChEBI" id="CHEBI:131766"/>
        <dbReference type="EC" id="4.6.1.17"/>
    </reaction>
</comment>
<dbReference type="EC" id="4.6.1.17" evidence="3"/>
<proteinExistence type="predicted"/>
<dbReference type="GO" id="GO:0061798">
    <property type="term" value="F:GTP 3',8'-cyclase activity"/>
    <property type="evidence" value="ECO:0007669"/>
    <property type="project" value="TreeGrafter"/>
</dbReference>
<dbReference type="NCBIfam" id="TIGR00581">
    <property type="entry name" value="moaC"/>
    <property type="match status" value="1"/>
</dbReference>
<dbReference type="InterPro" id="IPR002820">
    <property type="entry name" value="Mopterin_CF_biosynth-C_dom"/>
</dbReference>
<evidence type="ECO:0000256" key="3">
    <source>
        <dbReference type="ARBA" id="ARBA00012575"/>
    </source>
</evidence>
<dbReference type="InterPro" id="IPR023045">
    <property type="entry name" value="MoaC"/>
</dbReference>
<comment type="caution">
    <text evidence="7">The sequence shown here is derived from an EMBL/GenBank/DDBJ whole genome shotgun (WGS) entry which is preliminary data.</text>
</comment>
<reference evidence="7 8" key="1">
    <citation type="journal article" date="2014" name="Genome Biol. Evol.">
        <title>The secreted proteins of Achlya hypogyna and Thraustotheca clavata identify the ancestral oomycete secretome and reveal gene acquisitions by horizontal gene transfer.</title>
        <authorList>
            <person name="Misner I."/>
            <person name="Blouin N."/>
            <person name="Leonard G."/>
            <person name="Richards T.A."/>
            <person name="Lane C.E."/>
        </authorList>
    </citation>
    <scope>NUCLEOTIDE SEQUENCE [LARGE SCALE GENOMIC DNA]</scope>
    <source>
        <strain evidence="7 8">ATCC 34112</strain>
    </source>
</reference>
<dbReference type="PANTHER" id="PTHR22960:SF0">
    <property type="entry name" value="MOLYBDENUM COFACTOR BIOSYNTHESIS PROTEIN 1"/>
    <property type="match status" value="1"/>
</dbReference>
<protein>
    <recommendedName>
        <fullName evidence="3">cyclic pyranopterin monophosphate synthase</fullName>
        <ecNumber evidence="3">4.6.1.17</ecNumber>
    </recommendedName>
</protein>
<dbReference type="InterPro" id="IPR047594">
    <property type="entry name" value="MoaC_bact/euk"/>
</dbReference>
<dbReference type="GO" id="GO:0061799">
    <property type="term" value="F:cyclic pyranopterin monophosphate synthase activity"/>
    <property type="evidence" value="ECO:0007669"/>
    <property type="project" value="UniProtKB-EC"/>
</dbReference>
<dbReference type="Proteomes" id="UP000243217">
    <property type="component" value="Unassembled WGS sequence"/>
</dbReference>
<evidence type="ECO:0000256" key="5">
    <source>
        <dbReference type="ARBA" id="ARBA00023239"/>
    </source>
</evidence>
<evidence type="ECO:0000259" key="6">
    <source>
        <dbReference type="Pfam" id="PF01967"/>
    </source>
</evidence>
<dbReference type="STRING" id="74557.A0A1W0AC78"/>
<dbReference type="SUPFAM" id="SSF55040">
    <property type="entry name" value="Molybdenum cofactor biosynthesis protein C, MoaC"/>
    <property type="match status" value="1"/>
</dbReference>
<evidence type="ECO:0000256" key="4">
    <source>
        <dbReference type="ARBA" id="ARBA00023150"/>
    </source>
</evidence>
<evidence type="ECO:0000313" key="7">
    <source>
        <dbReference type="EMBL" id="OQS07630.1"/>
    </source>
</evidence>
<dbReference type="InterPro" id="IPR050105">
    <property type="entry name" value="MoCo_biosynth_MoaA/MoaC"/>
</dbReference>
<dbReference type="UniPathway" id="UPA00344"/>
<accession>A0A1W0AC78</accession>
<feature type="domain" description="Molybdopterin cofactor biosynthesis C (MoaC)" evidence="6">
    <location>
        <begin position="30"/>
        <end position="167"/>
    </location>
</feature>
<dbReference type="NCBIfam" id="NF006870">
    <property type="entry name" value="PRK09364.1"/>
    <property type="match status" value="1"/>
</dbReference>
<dbReference type="Gene3D" id="3.30.70.640">
    <property type="entry name" value="Molybdopterin cofactor biosynthesis C (MoaC) domain"/>
    <property type="match status" value="1"/>
</dbReference>
<dbReference type="AlphaFoldDB" id="A0A1W0AC78"/>
<dbReference type="OrthoDB" id="429626at2759"/>
<dbReference type="PANTHER" id="PTHR22960">
    <property type="entry name" value="MOLYBDOPTERIN COFACTOR SYNTHESIS PROTEIN A"/>
    <property type="match status" value="1"/>
</dbReference>